<dbReference type="Gene3D" id="1.10.375.10">
    <property type="entry name" value="Human Immunodeficiency Virus Type 1 Capsid Protein"/>
    <property type="match status" value="1"/>
</dbReference>
<feature type="compositionally biased region" description="Basic and acidic residues" evidence="5">
    <location>
        <begin position="594"/>
        <end position="603"/>
    </location>
</feature>
<dbReference type="RefSeq" id="XP_013210196.1">
    <property type="nucleotide sequence ID" value="XM_013354742.1"/>
</dbReference>
<dbReference type="InterPro" id="IPR036875">
    <property type="entry name" value="Znf_CCHC_sf"/>
</dbReference>
<feature type="compositionally biased region" description="Basic and acidic residues" evidence="5">
    <location>
        <begin position="543"/>
        <end position="580"/>
    </location>
</feature>
<dbReference type="PANTHER" id="PTHR40389">
    <property type="entry name" value="ENDOGENOUS RETROVIRUS GROUP K MEMBER 24 GAG POLYPROTEIN-RELATED"/>
    <property type="match status" value="1"/>
</dbReference>
<evidence type="ECO:0000313" key="7">
    <source>
        <dbReference type="Proteomes" id="UP000694915"/>
    </source>
</evidence>
<accession>A0ABM1AXM7</accession>
<sequence length="603" mass="67851">MAMQLIEDILKDSGERVQQHQIQEFLEFIDEICPPFSQHRTVDIAVWRELGIRIQQHYCNYGPESIPEDTPYFWMLIQERLDSDPDQQEAVPSPPPEELLDTLSEQSSYNRRDTNDSGLEREFSSLSLANGSAERQAHEDRVQREIKGLRRMVTSLSHRLGAMQIQDSCQKNDSLPTAMVGLDPPSAQSTPKVKQRHNDSNESPLQACIREAVSRGEEVQGFQLFPVMEQRDAQGNLLRIHAPISFKLLKELKTACAQYGATASFTQTLVENRALEALPPADWKQIAKACLSGGDYLLWKTEFTEQCQATAERNRTQQIPISYEMLAGEGPYTGANQQLEYDMVAYVQISTAAKKAWNKLPSSKEQTEELSSIRQGPDELFQDFVSRLMQASNRLIGDSEAAQIIIKQLAFENTNAICKVAIRPFKKQGNVADYIRICSDIGQSYTQGMALAAALQGKTINDVLSQQGDLAPGKAQATGMPGGCFGCGFMGHQIRRCPERRASPRTRREPGLCRRCRRGKHWSSDVDDENQARWLPERLIRCIQQKDDGPKDSVADNRAAEGTERNRLQEESSNPAHREEPDPDLQLTALQRDFAQRDPAETS</sequence>
<dbReference type="InterPro" id="IPR001878">
    <property type="entry name" value="Znf_CCHC"/>
</dbReference>
<dbReference type="PANTHER" id="PTHR40389:SF3">
    <property type="entry name" value="IGE-BINDING PROTEIN"/>
    <property type="match status" value="1"/>
</dbReference>
<dbReference type="InterPro" id="IPR008916">
    <property type="entry name" value="Retrov_capsid_C"/>
</dbReference>
<dbReference type="InterPro" id="IPR008919">
    <property type="entry name" value="Retrov_capsid_N"/>
</dbReference>
<dbReference type="Proteomes" id="UP000694915">
    <property type="component" value="Unplaced"/>
</dbReference>
<gene>
    <name evidence="8" type="primary">LOC106144419</name>
</gene>
<evidence type="ECO:0000256" key="3">
    <source>
        <dbReference type="ARBA" id="ARBA00022833"/>
    </source>
</evidence>
<feature type="compositionally biased region" description="Basic and acidic residues" evidence="5">
    <location>
        <begin position="110"/>
        <end position="121"/>
    </location>
</feature>
<dbReference type="Pfam" id="PF00607">
    <property type="entry name" value="Gag_p24"/>
    <property type="match status" value="1"/>
</dbReference>
<dbReference type="Gene3D" id="1.10.150.490">
    <property type="entry name" value="Retroviral GAG p10 protein"/>
    <property type="match status" value="1"/>
</dbReference>
<feature type="domain" description="CCHC-type" evidence="6">
    <location>
        <begin position="484"/>
        <end position="499"/>
    </location>
</feature>
<proteinExistence type="predicted"/>
<evidence type="ECO:0000256" key="5">
    <source>
        <dbReference type="SAM" id="MobiDB-lite"/>
    </source>
</evidence>
<keyword evidence="1" id="KW-0479">Metal-binding</keyword>
<dbReference type="SUPFAM" id="SSF57756">
    <property type="entry name" value="Retrovirus zinc finger-like domains"/>
    <property type="match status" value="1"/>
</dbReference>
<keyword evidence="7" id="KW-1185">Reference proteome</keyword>
<dbReference type="Gene3D" id="4.10.60.10">
    <property type="entry name" value="Zinc finger, CCHC-type"/>
    <property type="match status" value="1"/>
</dbReference>
<evidence type="ECO:0000313" key="8">
    <source>
        <dbReference type="RefSeq" id="XP_013210196.1"/>
    </source>
</evidence>
<dbReference type="Pfam" id="PF02337">
    <property type="entry name" value="Gag_p10"/>
    <property type="match status" value="1"/>
</dbReference>
<dbReference type="InterPro" id="IPR010999">
    <property type="entry name" value="Retrovr_matrix"/>
</dbReference>
<dbReference type="InterPro" id="IPR003322">
    <property type="entry name" value="B_retro_matrix"/>
</dbReference>
<dbReference type="SUPFAM" id="SSF47353">
    <property type="entry name" value="Retrovirus capsid dimerization domain-like"/>
    <property type="match status" value="1"/>
</dbReference>
<protein>
    <submittedName>
        <fullName evidence="8">Endogenous retrovirus group K member 5 Gag polyprotein-like</fullName>
    </submittedName>
</protein>
<organism evidence="7 8">
    <name type="scientific">Microtus ochrogaster</name>
    <name type="common">Prairie vole</name>
    <dbReference type="NCBI Taxonomy" id="79684"/>
    <lineage>
        <taxon>Eukaryota</taxon>
        <taxon>Metazoa</taxon>
        <taxon>Chordata</taxon>
        <taxon>Craniata</taxon>
        <taxon>Vertebrata</taxon>
        <taxon>Euteleostomi</taxon>
        <taxon>Mammalia</taxon>
        <taxon>Eutheria</taxon>
        <taxon>Euarchontoglires</taxon>
        <taxon>Glires</taxon>
        <taxon>Rodentia</taxon>
        <taxon>Myomorpha</taxon>
        <taxon>Muroidea</taxon>
        <taxon>Cricetidae</taxon>
        <taxon>Arvicolinae</taxon>
        <taxon>Microtus</taxon>
    </lineage>
</organism>
<reference evidence="8" key="1">
    <citation type="submission" date="2025-08" db="UniProtKB">
        <authorList>
            <consortium name="RefSeq"/>
        </authorList>
    </citation>
    <scope>IDENTIFICATION</scope>
</reference>
<dbReference type="InterPro" id="IPR045345">
    <property type="entry name" value="Gag_p24_C"/>
</dbReference>
<feature type="region of interest" description="Disordered" evidence="5">
    <location>
        <begin position="543"/>
        <end position="603"/>
    </location>
</feature>
<keyword evidence="2 4" id="KW-0863">Zinc-finger</keyword>
<dbReference type="InterPro" id="IPR050195">
    <property type="entry name" value="Primate_lentivir_Gag_pol-like"/>
</dbReference>
<evidence type="ECO:0000256" key="4">
    <source>
        <dbReference type="PROSITE-ProRule" id="PRU00047"/>
    </source>
</evidence>
<dbReference type="SUPFAM" id="SSF47943">
    <property type="entry name" value="Retrovirus capsid protein, N-terminal core domain"/>
    <property type="match status" value="1"/>
</dbReference>
<feature type="region of interest" description="Disordered" evidence="5">
    <location>
        <begin position="184"/>
        <end position="203"/>
    </location>
</feature>
<dbReference type="GeneID" id="106144419"/>
<keyword evidence="3" id="KW-0862">Zinc</keyword>
<dbReference type="Gene3D" id="1.10.1200.30">
    <property type="match status" value="1"/>
</dbReference>
<dbReference type="PROSITE" id="PS50158">
    <property type="entry name" value="ZF_CCHC"/>
    <property type="match status" value="1"/>
</dbReference>
<dbReference type="SUPFAM" id="SSF47836">
    <property type="entry name" value="Retroviral matrix proteins"/>
    <property type="match status" value="1"/>
</dbReference>
<dbReference type="Pfam" id="PF19317">
    <property type="entry name" value="Gag_p24_C"/>
    <property type="match status" value="1"/>
</dbReference>
<dbReference type="InterPro" id="IPR038124">
    <property type="entry name" value="B_retro_matrix_sf"/>
</dbReference>
<name>A0ABM1AXM7_MICOH</name>
<evidence type="ECO:0000259" key="6">
    <source>
        <dbReference type="PROSITE" id="PS50158"/>
    </source>
</evidence>
<feature type="region of interest" description="Disordered" evidence="5">
    <location>
        <begin position="83"/>
        <end position="121"/>
    </location>
</feature>
<evidence type="ECO:0000256" key="1">
    <source>
        <dbReference type="ARBA" id="ARBA00022723"/>
    </source>
</evidence>
<evidence type="ECO:0000256" key="2">
    <source>
        <dbReference type="ARBA" id="ARBA00022771"/>
    </source>
</evidence>